<organism evidence="1 2">
    <name type="scientific">Streptococcus oralis</name>
    <dbReference type="NCBI Taxonomy" id="1303"/>
    <lineage>
        <taxon>Bacteria</taxon>
        <taxon>Bacillati</taxon>
        <taxon>Bacillota</taxon>
        <taxon>Bacilli</taxon>
        <taxon>Lactobacillales</taxon>
        <taxon>Streptococcaceae</taxon>
        <taxon>Streptococcus</taxon>
    </lineage>
</organism>
<protein>
    <submittedName>
        <fullName evidence="1">Uncharacterized protein</fullName>
    </submittedName>
</protein>
<gene>
    <name evidence="1" type="ORF">SORDD17_01887</name>
</gene>
<comment type="caution">
    <text evidence="1">The sequence shown here is derived from an EMBL/GenBank/DDBJ whole genome shotgun (WGS) entry which is preliminary data.</text>
</comment>
<proteinExistence type="predicted"/>
<sequence length="39" mass="4287">MEIGKPVEQVTPAAGDKELVVEQSRLDVVTEEVGFKTRT</sequence>
<evidence type="ECO:0000313" key="1">
    <source>
        <dbReference type="EMBL" id="KXU11436.1"/>
    </source>
</evidence>
<dbReference type="EMBL" id="LQZE01000546">
    <property type="protein sequence ID" value="KXU11436.1"/>
    <property type="molecule type" value="Genomic_DNA"/>
</dbReference>
<reference evidence="1 2" key="1">
    <citation type="submission" date="2016-01" db="EMBL/GenBank/DDBJ databases">
        <title>Highly variable Streptococcus oralis are common among viridans streptococci isolated from primates.</title>
        <authorList>
            <person name="Denapaite D."/>
            <person name="Rieger M."/>
            <person name="Koendgen S."/>
            <person name="Brueckner R."/>
            <person name="Ochigava I."/>
            <person name="Kappeler P."/>
            <person name="Maetz-Rensing K."/>
            <person name="Leendertz F."/>
            <person name="Hakenbeck R."/>
        </authorList>
    </citation>
    <scope>NUCLEOTIDE SEQUENCE [LARGE SCALE GENOMIC DNA]</scope>
    <source>
        <strain evidence="1 2">DD17</strain>
    </source>
</reference>
<accession>A0A139R9M2</accession>
<dbReference type="Proteomes" id="UP000072989">
    <property type="component" value="Unassembled WGS sequence"/>
</dbReference>
<evidence type="ECO:0000313" key="2">
    <source>
        <dbReference type="Proteomes" id="UP000072989"/>
    </source>
</evidence>
<name>A0A139R9M2_STROR</name>
<dbReference type="AlphaFoldDB" id="A0A139R9M2"/>